<feature type="binding site" evidence="18">
    <location>
        <position position="534"/>
    </location>
    <ligand>
        <name>ATP</name>
        <dbReference type="ChEBI" id="CHEBI:30616"/>
    </ligand>
</feature>
<dbReference type="CDD" id="cd00028">
    <property type="entry name" value="B_lectin"/>
    <property type="match status" value="1"/>
</dbReference>
<keyword evidence="4 17" id="KW-0808">Transferase</keyword>
<dbReference type="InterPro" id="IPR017441">
    <property type="entry name" value="Protein_kinase_ATP_BS"/>
</dbReference>
<dbReference type="SMART" id="SM00220">
    <property type="entry name" value="S_TKc"/>
    <property type="match status" value="1"/>
</dbReference>
<keyword evidence="14" id="KW-0325">Glycoprotein</keyword>
<proteinExistence type="inferred from homology"/>
<keyword evidence="7 17" id="KW-0547">Nucleotide-binding</keyword>
<dbReference type="Gene3D" id="1.10.510.10">
    <property type="entry name" value="Transferase(Phosphotransferase) domain 1"/>
    <property type="match status" value="1"/>
</dbReference>
<comment type="subcellular location">
    <subcellularLocation>
        <location evidence="1">Membrane</location>
        <topology evidence="1">Single-pass type I membrane protein</topology>
    </subcellularLocation>
</comment>
<dbReference type="PROSITE" id="PS00108">
    <property type="entry name" value="PROTEIN_KINASE_ST"/>
    <property type="match status" value="1"/>
</dbReference>
<evidence type="ECO:0000256" key="6">
    <source>
        <dbReference type="ARBA" id="ARBA00022729"/>
    </source>
</evidence>
<dbReference type="GO" id="GO:0004674">
    <property type="term" value="F:protein serine/threonine kinase activity"/>
    <property type="evidence" value="ECO:0007669"/>
    <property type="project" value="UniProtKB-KW"/>
</dbReference>
<dbReference type="EC" id="2.7.11.1" evidence="17"/>
<evidence type="ECO:0000259" key="24">
    <source>
        <dbReference type="PROSITE" id="PS50948"/>
    </source>
</evidence>
<keyword evidence="8 17" id="KW-0418">Kinase</keyword>
<dbReference type="InterPro" id="IPR000719">
    <property type="entry name" value="Prot_kinase_dom"/>
</dbReference>
<keyword evidence="9 17" id="KW-0067">ATP-binding</keyword>
<feature type="domain" description="Apple" evidence="24">
    <location>
        <begin position="347"/>
        <end position="430"/>
    </location>
</feature>
<keyword evidence="12" id="KW-1015">Disulfide bond</keyword>
<dbReference type="SMART" id="SM00473">
    <property type="entry name" value="PAN_AP"/>
    <property type="match status" value="1"/>
</dbReference>
<evidence type="ECO:0000256" key="8">
    <source>
        <dbReference type="ARBA" id="ARBA00022777"/>
    </source>
</evidence>
<protein>
    <recommendedName>
        <fullName evidence="17">Receptor-like serine/threonine-protein kinase</fullName>
        <ecNumber evidence="17">2.7.11.1</ecNumber>
    </recommendedName>
</protein>
<dbReference type="InterPro" id="IPR024171">
    <property type="entry name" value="SRK-like_kinase"/>
</dbReference>
<evidence type="ECO:0000259" key="22">
    <source>
        <dbReference type="PROSITE" id="PS50011"/>
    </source>
</evidence>
<evidence type="ECO:0000256" key="1">
    <source>
        <dbReference type="ARBA" id="ARBA00004479"/>
    </source>
</evidence>
<evidence type="ECO:0000256" key="15">
    <source>
        <dbReference type="ARBA" id="ARBA00047899"/>
    </source>
</evidence>
<evidence type="ECO:0000256" key="12">
    <source>
        <dbReference type="ARBA" id="ARBA00023157"/>
    </source>
</evidence>
<comment type="similarity">
    <text evidence="17">Belongs to the protein kinase superfamily. Ser/Thr protein kinase family.</text>
</comment>
<evidence type="ECO:0000256" key="17">
    <source>
        <dbReference type="PIRNR" id="PIRNR000641"/>
    </source>
</evidence>
<evidence type="ECO:0000256" key="11">
    <source>
        <dbReference type="ARBA" id="ARBA00023136"/>
    </source>
</evidence>
<dbReference type="InterPro" id="IPR011009">
    <property type="entry name" value="Kinase-like_dom_sf"/>
</dbReference>
<feature type="domain" description="Protein kinase" evidence="22">
    <location>
        <begin position="506"/>
        <end position="784"/>
    </location>
</feature>
<feature type="domain" description="Bulb-type lectin" evidence="23">
    <location>
        <begin position="26"/>
        <end position="147"/>
    </location>
</feature>
<evidence type="ECO:0000256" key="7">
    <source>
        <dbReference type="ARBA" id="ARBA00022741"/>
    </source>
</evidence>
<dbReference type="PROSITE" id="PS50948">
    <property type="entry name" value="PAN"/>
    <property type="match status" value="1"/>
</dbReference>
<evidence type="ECO:0000256" key="16">
    <source>
        <dbReference type="ARBA" id="ARBA00048679"/>
    </source>
</evidence>
<gene>
    <name evidence="25" type="ORF">TIFTF001_035589</name>
</gene>
<dbReference type="Gene3D" id="3.30.200.20">
    <property type="entry name" value="Phosphorylase Kinase, domain 1"/>
    <property type="match status" value="1"/>
</dbReference>
<dbReference type="FunFam" id="3.30.200.20:FF:000195">
    <property type="entry name" value="G-type lectin S-receptor-like serine/threonine-protein kinase"/>
    <property type="match status" value="1"/>
</dbReference>
<dbReference type="PANTHER" id="PTHR32444:SF234">
    <property type="entry name" value="RECEPTOR-LIKE SERINE_THREONINE-PROTEIN KINASE"/>
    <property type="match status" value="1"/>
</dbReference>
<evidence type="ECO:0000313" key="25">
    <source>
        <dbReference type="EMBL" id="GMN66524.1"/>
    </source>
</evidence>
<dbReference type="Pfam" id="PF01453">
    <property type="entry name" value="B_lectin"/>
    <property type="match status" value="1"/>
</dbReference>
<keyword evidence="26" id="KW-1185">Reference proteome</keyword>
<evidence type="ECO:0000256" key="19">
    <source>
        <dbReference type="SAM" id="MobiDB-lite"/>
    </source>
</evidence>
<evidence type="ECO:0000256" key="13">
    <source>
        <dbReference type="ARBA" id="ARBA00023170"/>
    </source>
</evidence>
<keyword evidence="3" id="KW-0597">Phosphoprotein</keyword>
<dbReference type="InterPro" id="IPR021820">
    <property type="entry name" value="S-locus_recpt_kinase_C"/>
</dbReference>
<evidence type="ECO:0000256" key="2">
    <source>
        <dbReference type="ARBA" id="ARBA00022527"/>
    </source>
</evidence>
<feature type="signal peptide" evidence="21">
    <location>
        <begin position="1"/>
        <end position="24"/>
    </location>
</feature>
<dbReference type="Pfam" id="PF07714">
    <property type="entry name" value="PK_Tyr_Ser-Thr"/>
    <property type="match status" value="1"/>
</dbReference>
<evidence type="ECO:0000259" key="23">
    <source>
        <dbReference type="PROSITE" id="PS50927"/>
    </source>
</evidence>
<evidence type="ECO:0000256" key="3">
    <source>
        <dbReference type="ARBA" id="ARBA00022553"/>
    </source>
</evidence>
<evidence type="ECO:0000256" key="18">
    <source>
        <dbReference type="PROSITE-ProRule" id="PRU10141"/>
    </source>
</evidence>
<feature type="transmembrane region" description="Helical" evidence="20">
    <location>
        <begin position="444"/>
        <end position="465"/>
    </location>
</feature>
<evidence type="ECO:0000256" key="9">
    <source>
        <dbReference type="ARBA" id="ARBA00022840"/>
    </source>
</evidence>
<name>A0AA88EB33_FICCA</name>
<comment type="caution">
    <text evidence="25">The sequence shown here is derived from an EMBL/GenBank/DDBJ whole genome shotgun (WGS) entry which is preliminary data.</text>
</comment>
<keyword evidence="6 21" id="KW-0732">Signal</keyword>
<dbReference type="InterPro" id="IPR001480">
    <property type="entry name" value="Bulb-type_lectin_dom"/>
</dbReference>
<dbReference type="Pfam" id="PF00954">
    <property type="entry name" value="S_locus_glycop"/>
    <property type="match status" value="1"/>
</dbReference>
<dbReference type="CDD" id="cd14066">
    <property type="entry name" value="STKc_IRAK"/>
    <property type="match status" value="1"/>
</dbReference>
<reference evidence="25" key="1">
    <citation type="submission" date="2023-07" db="EMBL/GenBank/DDBJ databases">
        <title>draft genome sequence of fig (Ficus carica).</title>
        <authorList>
            <person name="Takahashi T."/>
            <person name="Nishimura K."/>
        </authorList>
    </citation>
    <scope>NUCLEOTIDE SEQUENCE</scope>
</reference>
<accession>A0AA88EB33</accession>
<keyword evidence="2 17" id="KW-0723">Serine/threonine-protein kinase</keyword>
<dbReference type="PROSITE" id="PS00107">
    <property type="entry name" value="PROTEIN_KINASE_ATP"/>
    <property type="match status" value="1"/>
</dbReference>
<dbReference type="Gene3D" id="2.90.10.10">
    <property type="entry name" value="Bulb-type lectin domain"/>
    <property type="match status" value="1"/>
</dbReference>
<evidence type="ECO:0000256" key="20">
    <source>
        <dbReference type="SAM" id="Phobius"/>
    </source>
</evidence>
<dbReference type="PROSITE" id="PS50927">
    <property type="entry name" value="BULB_LECTIN"/>
    <property type="match status" value="1"/>
</dbReference>
<dbReference type="SUPFAM" id="SSF56112">
    <property type="entry name" value="Protein kinase-like (PK-like)"/>
    <property type="match status" value="1"/>
</dbReference>
<keyword evidence="13" id="KW-0675">Receptor</keyword>
<evidence type="ECO:0000256" key="5">
    <source>
        <dbReference type="ARBA" id="ARBA00022692"/>
    </source>
</evidence>
<dbReference type="InterPro" id="IPR036426">
    <property type="entry name" value="Bulb-type_lectin_dom_sf"/>
</dbReference>
<evidence type="ECO:0000256" key="4">
    <source>
        <dbReference type="ARBA" id="ARBA00022679"/>
    </source>
</evidence>
<dbReference type="Proteomes" id="UP001187192">
    <property type="component" value="Unassembled WGS sequence"/>
</dbReference>
<evidence type="ECO:0000313" key="26">
    <source>
        <dbReference type="Proteomes" id="UP001187192"/>
    </source>
</evidence>
<dbReference type="EMBL" id="BTGU01000334">
    <property type="protein sequence ID" value="GMN66524.1"/>
    <property type="molecule type" value="Genomic_DNA"/>
</dbReference>
<comment type="catalytic activity">
    <reaction evidence="15 17">
        <text>L-threonyl-[protein] + ATP = O-phospho-L-threonyl-[protein] + ADP + H(+)</text>
        <dbReference type="Rhea" id="RHEA:46608"/>
        <dbReference type="Rhea" id="RHEA-COMP:11060"/>
        <dbReference type="Rhea" id="RHEA-COMP:11605"/>
        <dbReference type="ChEBI" id="CHEBI:15378"/>
        <dbReference type="ChEBI" id="CHEBI:30013"/>
        <dbReference type="ChEBI" id="CHEBI:30616"/>
        <dbReference type="ChEBI" id="CHEBI:61977"/>
        <dbReference type="ChEBI" id="CHEBI:456216"/>
        <dbReference type="EC" id="2.7.11.1"/>
    </reaction>
</comment>
<dbReference type="AlphaFoldDB" id="A0AA88EB33"/>
<evidence type="ECO:0000256" key="10">
    <source>
        <dbReference type="ARBA" id="ARBA00022989"/>
    </source>
</evidence>
<dbReference type="GO" id="GO:0048544">
    <property type="term" value="P:recognition of pollen"/>
    <property type="evidence" value="ECO:0007669"/>
    <property type="project" value="InterPro"/>
</dbReference>
<keyword evidence="5 20" id="KW-0812">Transmembrane</keyword>
<keyword evidence="10 20" id="KW-1133">Transmembrane helix</keyword>
<dbReference type="SMART" id="SM00108">
    <property type="entry name" value="B_lectin"/>
    <property type="match status" value="1"/>
</dbReference>
<feature type="region of interest" description="Disordered" evidence="19">
    <location>
        <begin position="781"/>
        <end position="824"/>
    </location>
</feature>
<keyword evidence="11 20" id="KW-0472">Membrane</keyword>
<dbReference type="PANTHER" id="PTHR32444">
    <property type="entry name" value="BULB-TYPE LECTIN DOMAIN-CONTAINING PROTEIN"/>
    <property type="match status" value="1"/>
</dbReference>
<evidence type="ECO:0000256" key="21">
    <source>
        <dbReference type="SAM" id="SignalP"/>
    </source>
</evidence>
<dbReference type="Pfam" id="PF11883">
    <property type="entry name" value="DUF3403"/>
    <property type="match status" value="1"/>
</dbReference>
<evidence type="ECO:0000256" key="14">
    <source>
        <dbReference type="ARBA" id="ARBA00023180"/>
    </source>
</evidence>
<organism evidence="25 26">
    <name type="scientific">Ficus carica</name>
    <name type="common">Common fig</name>
    <dbReference type="NCBI Taxonomy" id="3494"/>
    <lineage>
        <taxon>Eukaryota</taxon>
        <taxon>Viridiplantae</taxon>
        <taxon>Streptophyta</taxon>
        <taxon>Embryophyta</taxon>
        <taxon>Tracheophyta</taxon>
        <taxon>Spermatophyta</taxon>
        <taxon>Magnoliopsida</taxon>
        <taxon>eudicotyledons</taxon>
        <taxon>Gunneridae</taxon>
        <taxon>Pentapetalae</taxon>
        <taxon>rosids</taxon>
        <taxon>fabids</taxon>
        <taxon>Rosales</taxon>
        <taxon>Moraceae</taxon>
        <taxon>Ficeae</taxon>
        <taxon>Ficus</taxon>
    </lineage>
</organism>
<dbReference type="InterPro" id="IPR008271">
    <property type="entry name" value="Ser/Thr_kinase_AS"/>
</dbReference>
<comment type="catalytic activity">
    <reaction evidence="16 17">
        <text>L-seryl-[protein] + ATP = O-phospho-L-seryl-[protein] + ADP + H(+)</text>
        <dbReference type="Rhea" id="RHEA:17989"/>
        <dbReference type="Rhea" id="RHEA-COMP:9863"/>
        <dbReference type="Rhea" id="RHEA-COMP:11604"/>
        <dbReference type="ChEBI" id="CHEBI:15378"/>
        <dbReference type="ChEBI" id="CHEBI:29999"/>
        <dbReference type="ChEBI" id="CHEBI:30616"/>
        <dbReference type="ChEBI" id="CHEBI:83421"/>
        <dbReference type="ChEBI" id="CHEBI:456216"/>
        <dbReference type="EC" id="2.7.11.1"/>
    </reaction>
</comment>
<dbReference type="SUPFAM" id="SSF51110">
    <property type="entry name" value="alpha-D-mannose-specific plant lectins"/>
    <property type="match status" value="1"/>
</dbReference>
<dbReference type="FunFam" id="1.10.510.10:FF:000060">
    <property type="entry name" value="G-type lectin S-receptor-like serine/threonine-protein kinase"/>
    <property type="match status" value="1"/>
</dbReference>
<dbReference type="InterPro" id="IPR003609">
    <property type="entry name" value="Pan_app"/>
</dbReference>
<dbReference type="FunFam" id="3.50.4.10:FF:000002">
    <property type="entry name" value="G-type lectin S-receptor-like serine/threonine-protein kinase"/>
    <property type="match status" value="1"/>
</dbReference>
<dbReference type="PIRSF" id="PIRSF000641">
    <property type="entry name" value="SRK"/>
    <property type="match status" value="1"/>
</dbReference>
<sequence>MAIFFTLMLIIAVIFFFPIQAVFSAVDTIEPYKTIGDGTTLISIGGIFELGFFSRGNSKNRYVGIWYKNIPVQTVVWVANRCNPIVDSFGSLTINSTGNLVLLDHNKSVIWSTNSSKQAKKPIAQLLDSGNLVLRDEEDVNSETNYLWQSFDYPSDTLLPNMKFRWDLKSGLKRRLSAWKNWDDPCPGDFTHGTEFDPQLQTFTEFYFRKGTKKFYRTGPWNGLRFSGSPDLRTNPLYGFDFVDTEDEVYFIYDLKNKSVISILVLNQTTSLRERLIWIEAEKIWRTYASFPRDGCDKYGVCGANANCLINDNPICHCLKGFKPKSQEKWNSMDWSEGCVRSSPLNCLEKEKDGFIKFSDLKVPDTTRSWVNKSMNLKECRAKCLSDCSCTAYTNSDITGQGSGCVIWYDDLIDIRQFSDTGHDLFIRISRLELGKINDNKIRIVIPVAVVGGVTGMLLLGYFIWRRYLKDKTDRNETSRKNGGQEEDLELPLFNLSTIATATENFLVDNKLGEGGFGSVYRGKLEDGKQIAVKRLSISSRQGVKELKNEVKLIAKLQHRNLVTLLGCCIQGEEKVLVYEYMSNKSLDSFIFGQNEGKLLEWSKRFEIIYGIARGLQYLHQDSRLRVIHRDLKASNILLDSEMNPKISDFGLARTFVGDHTEEKTNRVIGTYGYMAPEYAINGFFSIKSDVFSFGVLVLEIITGKKSRGFHGDNHDLTLIGHAWMLHNEGNSFGLLDQHSMESAYDLKQVLRCIHIGLLCVQKSPADRPNMSSVVFMLQSESELPQPKPPGYFTEMDSTKANSSSIKPKPSSTNDVSISLVEAR</sequence>
<dbReference type="GO" id="GO:0005524">
    <property type="term" value="F:ATP binding"/>
    <property type="evidence" value="ECO:0007669"/>
    <property type="project" value="UniProtKB-UniRule"/>
</dbReference>
<dbReference type="InterPro" id="IPR000858">
    <property type="entry name" value="S_locus_glycoprot_dom"/>
</dbReference>
<dbReference type="GO" id="GO:0016020">
    <property type="term" value="C:membrane"/>
    <property type="evidence" value="ECO:0007669"/>
    <property type="project" value="UniProtKB-SubCell"/>
</dbReference>
<feature type="chain" id="PRO_5041690459" description="Receptor-like serine/threonine-protein kinase" evidence="21">
    <location>
        <begin position="25"/>
        <end position="824"/>
    </location>
</feature>
<dbReference type="PROSITE" id="PS50011">
    <property type="entry name" value="PROTEIN_KINASE_DOM"/>
    <property type="match status" value="1"/>
</dbReference>
<feature type="compositionally biased region" description="Polar residues" evidence="19">
    <location>
        <begin position="799"/>
        <end position="817"/>
    </location>
</feature>
<dbReference type="Pfam" id="PF08276">
    <property type="entry name" value="PAN_2"/>
    <property type="match status" value="1"/>
</dbReference>
<dbReference type="FunFam" id="2.90.10.10:FF:000001">
    <property type="entry name" value="G-type lectin S-receptor-like serine/threonine-protein kinase"/>
    <property type="match status" value="1"/>
</dbReference>
<dbReference type="CDD" id="cd01098">
    <property type="entry name" value="PAN_AP_plant"/>
    <property type="match status" value="1"/>
</dbReference>
<dbReference type="InterPro" id="IPR001245">
    <property type="entry name" value="Ser-Thr/Tyr_kinase_cat_dom"/>
</dbReference>